<gene>
    <name evidence="9" type="ORF">FYW06_27935</name>
</gene>
<organism evidence="9 10">
    <name type="scientific">Bacillus paranthracis</name>
    <dbReference type="NCBI Taxonomy" id="2026186"/>
    <lineage>
        <taxon>Bacteria</taxon>
        <taxon>Bacillati</taxon>
        <taxon>Bacillota</taxon>
        <taxon>Bacilli</taxon>
        <taxon>Bacillales</taxon>
        <taxon>Bacillaceae</taxon>
        <taxon>Bacillus</taxon>
        <taxon>Bacillus cereus group</taxon>
    </lineage>
</organism>
<keyword evidence="7" id="KW-1133">Transmembrane helix</keyword>
<dbReference type="AlphaFoldDB" id="A0A5M9GK67"/>
<protein>
    <submittedName>
        <fullName evidence="9">LPXTG cell wall anchor domain-containing protein</fullName>
    </submittedName>
</protein>
<comment type="caution">
    <text evidence="9">The sequence shown here is derived from an EMBL/GenBank/DDBJ whole genome shotgun (WGS) entry which is preliminary data.</text>
</comment>
<evidence type="ECO:0000256" key="3">
    <source>
        <dbReference type="ARBA" id="ARBA00022525"/>
    </source>
</evidence>
<feature type="compositionally biased region" description="Basic and acidic residues" evidence="6">
    <location>
        <begin position="79"/>
        <end position="93"/>
    </location>
</feature>
<dbReference type="Pfam" id="PF17802">
    <property type="entry name" value="SpaA"/>
    <property type="match status" value="1"/>
</dbReference>
<evidence type="ECO:0000259" key="8">
    <source>
        <dbReference type="PROSITE" id="PS50847"/>
    </source>
</evidence>
<dbReference type="Proteomes" id="UP000325411">
    <property type="component" value="Unassembled WGS sequence"/>
</dbReference>
<sequence>EGIAKFEKLPFGKYTYRETLAPEGYVLNEETFSFEIKEDGQIIKHIVENQKKPEQPTNPETPTKPEQPTKQPEQPQVEQKPHQEQKPQPEQHKIQTNQPTKVKETQSNPLPQTGGTDNRMKYTILGLTIILLSGLIFVLARRKKHN</sequence>
<feature type="compositionally biased region" description="Low complexity" evidence="6">
    <location>
        <begin position="55"/>
        <end position="78"/>
    </location>
</feature>
<dbReference type="NCBIfam" id="TIGR01167">
    <property type="entry name" value="LPXTG_anchor"/>
    <property type="match status" value="1"/>
</dbReference>
<name>A0A5M9GK67_9BACI</name>
<evidence type="ECO:0000313" key="9">
    <source>
        <dbReference type="EMBL" id="KAA8473224.1"/>
    </source>
</evidence>
<reference evidence="9 10" key="1">
    <citation type="submission" date="2019-09" db="EMBL/GenBank/DDBJ databases">
        <authorList>
            <person name="Geng P."/>
            <person name="Wan X."/>
            <person name="Zhou G."/>
            <person name="Yuan Z."/>
            <person name="Hu X."/>
        </authorList>
    </citation>
    <scope>NUCLEOTIDE SEQUENCE [LARGE SCALE GENOMIC DNA]</scope>
    <source>
        <strain evidence="9 10">EFR-4</strain>
    </source>
</reference>
<accession>A0A5M9GK67</accession>
<feature type="compositionally biased region" description="Basic and acidic residues" evidence="6">
    <location>
        <begin position="45"/>
        <end position="54"/>
    </location>
</feature>
<feature type="region of interest" description="Disordered" evidence="6">
    <location>
        <begin position="45"/>
        <end position="118"/>
    </location>
</feature>
<dbReference type="RefSeq" id="WP_153623580.1">
    <property type="nucleotide sequence ID" value="NZ_ML762382.1"/>
</dbReference>
<evidence type="ECO:0000256" key="1">
    <source>
        <dbReference type="ARBA" id="ARBA00004168"/>
    </source>
</evidence>
<evidence type="ECO:0000256" key="4">
    <source>
        <dbReference type="ARBA" id="ARBA00022729"/>
    </source>
</evidence>
<dbReference type="Pfam" id="PF00746">
    <property type="entry name" value="Gram_pos_anchor"/>
    <property type="match status" value="1"/>
</dbReference>
<comment type="subcellular location">
    <subcellularLocation>
        <location evidence="1">Secreted</location>
        <location evidence="1">Cell wall</location>
        <topology evidence="1">Peptidoglycan-anchor</topology>
    </subcellularLocation>
</comment>
<keyword evidence="7" id="KW-0812">Transmembrane</keyword>
<feature type="compositionally biased region" description="Polar residues" evidence="6">
    <location>
        <begin position="96"/>
        <end position="116"/>
    </location>
</feature>
<keyword evidence="7" id="KW-0472">Membrane</keyword>
<evidence type="ECO:0000256" key="2">
    <source>
        <dbReference type="ARBA" id="ARBA00022512"/>
    </source>
</evidence>
<keyword evidence="5" id="KW-0572">Peptidoglycan-anchor</keyword>
<evidence type="ECO:0000256" key="6">
    <source>
        <dbReference type="SAM" id="MobiDB-lite"/>
    </source>
</evidence>
<keyword evidence="3" id="KW-0964">Secreted</keyword>
<evidence type="ECO:0000256" key="5">
    <source>
        <dbReference type="ARBA" id="ARBA00023088"/>
    </source>
</evidence>
<feature type="domain" description="Gram-positive cocci surface proteins LPxTG" evidence="8">
    <location>
        <begin position="110"/>
        <end position="146"/>
    </location>
</feature>
<proteinExistence type="predicted"/>
<evidence type="ECO:0000313" key="10">
    <source>
        <dbReference type="Proteomes" id="UP000325411"/>
    </source>
</evidence>
<keyword evidence="2" id="KW-0134">Cell wall</keyword>
<dbReference type="Gene3D" id="2.60.40.10">
    <property type="entry name" value="Immunoglobulins"/>
    <property type="match status" value="1"/>
</dbReference>
<dbReference type="InterPro" id="IPR013783">
    <property type="entry name" value="Ig-like_fold"/>
</dbReference>
<dbReference type="EMBL" id="VXCE01000043">
    <property type="protein sequence ID" value="KAA8473224.1"/>
    <property type="molecule type" value="Genomic_DNA"/>
</dbReference>
<dbReference type="PROSITE" id="PS50847">
    <property type="entry name" value="GRAM_POS_ANCHORING"/>
    <property type="match status" value="1"/>
</dbReference>
<feature type="transmembrane region" description="Helical" evidence="7">
    <location>
        <begin position="122"/>
        <end position="140"/>
    </location>
</feature>
<keyword evidence="4" id="KW-0732">Signal</keyword>
<dbReference type="InterPro" id="IPR019931">
    <property type="entry name" value="LPXTG_anchor"/>
</dbReference>
<feature type="non-terminal residue" evidence="9">
    <location>
        <position position="1"/>
    </location>
</feature>
<evidence type="ECO:0000256" key="7">
    <source>
        <dbReference type="SAM" id="Phobius"/>
    </source>
</evidence>
<dbReference type="InterPro" id="IPR041033">
    <property type="entry name" value="SpaA_PFL_dom_1"/>
</dbReference>